<proteinExistence type="inferred from homology"/>
<evidence type="ECO:0000256" key="5">
    <source>
        <dbReference type="SAM" id="MobiDB-lite"/>
    </source>
</evidence>
<dbReference type="EMBL" id="RIBY02001971">
    <property type="protein sequence ID" value="KAH9826641.1"/>
    <property type="molecule type" value="Genomic_DNA"/>
</dbReference>
<keyword evidence="2" id="KW-0378">Hydrolase</keyword>
<sequence length="554" mass="61033">MTSVPEHEPWQAIANRKQAERTQKIPAEWRIPDHLLPSDDTSDVQDFPQTSGLFTARELDITSSTASDVVAKIAAREWQSEEVVKAVCHRAAVAQQLLNCITEIYFDESIARARDLDAYQARTGETTGPLHGLPISLKDQFNLPGLDSTIGYISYAFQPATEPSTLVSLLLNAGAIMYVKTNVPATLMMGESVNNVFGRTVNPRNRQLTTGGSSGGESALLTFRGSLLGVGTDIGGSIRHPCSYTGLFGLRPSHGRVSYQGVTNTYLGQEAVRSCAGPMCHSADDIRLFMRTLASQQPWLHDPQCLPLPWREDQETLPAQLCFGIATSDGHCSATPPLLRALALTRSALERAGHRTIPFVPVEMQDAHDLITKMWSADGGEEFLRDTTHSSGEPLHPQIQQWVQASQQQKPSVLATWQVQHQRALLAQRWLERWQATARETGTGRPVDGVIMPSTPFPAIRHEGGYPWHYGVLSPLLDLTTGVFPVTKVDLQHDRVPEAWTPVSEKDREVMEYYGRPENHANALVGLALVGRRLEEEKVTAMLALLGEVVGVDY</sequence>
<evidence type="ECO:0000256" key="4">
    <source>
        <dbReference type="PIRSR" id="PIRSR001221-2"/>
    </source>
</evidence>
<evidence type="ECO:0000256" key="3">
    <source>
        <dbReference type="PIRSR" id="PIRSR001221-1"/>
    </source>
</evidence>
<comment type="caution">
    <text evidence="7">The sequence shown here is derived from an EMBL/GenBank/DDBJ whole genome shotgun (WGS) entry which is preliminary data.</text>
</comment>
<feature type="binding site" evidence="4">
    <location>
        <position position="187"/>
    </location>
    <ligand>
        <name>substrate</name>
    </ligand>
</feature>
<dbReference type="OrthoDB" id="6428749at2759"/>
<name>A0A9W7W1H7_9PEZI</name>
<accession>A0A9W7W1H7</accession>
<evidence type="ECO:0000256" key="2">
    <source>
        <dbReference type="ARBA" id="ARBA00022801"/>
    </source>
</evidence>
<dbReference type="InterPro" id="IPR023631">
    <property type="entry name" value="Amidase_dom"/>
</dbReference>
<feature type="region of interest" description="Disordered" evidence="5">
    <location>
        <begin position="1"/>
        <end position="21"/>
    </location>
</feature>
<organism evidence="7 8">
    <name type="scientific">Teratosphaeria destructans</name>
    <dbReference type="NCBI Taxonomy" id="418781"/>
    <lineage>
        <taxon>Eukaryota</taxon>
        <taxon>Fungi</taxon>
        <taxon>Dikarya</taxon>
        <taxon>Ascomycota</taxon>
        <taxon>Pezizomycotina</taxon>
        <taxon>Dothideomycetes</taxon>
        <taxon>Dothideomycetidae</taxon>
        <taxon>Mycosphaerellales</taxon>
        <taxon>Teratosphaeriaceae</taxon>
        <taxon>Teratosphaeria</taxon>
    </lineage>
</organism>
<feature type="active site" description="Charge relay system" evidence="3">
    <location>
        <position position="138"/>
    </location>
</feature>
<dbReference type="AlphaFoldDB" id="A0A9W7W1H7"/>
<dbReference type="Pfam" id="PF01425">
    <property type="entry name" value="Amidase"/>
    <property type="match status" value="1"/>
</dbReference>
<comment type="similarity">
    <text evidence="1">Belongs to the amidase family.</text>
</comment>
<dbReference type="GO" id="GO:0016787">
    <property type="term" value="F:hydrolase activity"/>
    <property type="evidence" value="ECO:0007669"/>
    <property type="project" value="UniProtKB-KW"/>
</dbReference>
<dbReference type="PANTHER" id="PTHR46072:SF2">
    <property type="entry name" value="AMIDASE (EUROFUNG)"/>
    <property type="match status" value="1"/>
</dbReference>
<feature type="active site" description="Charge relay system" evidence="3">
    <location>
        <position position="213"/>
    </location>
</feature>
<reference evidence="7 8" key="2">
    <citation type="journal article" date="2021" name="Curr. Genet.">
        <title>Genetic response to nitrogen starvation in the aggressive Eucalyptus foliar pathogen Teratosphaeria destructans.</title>
        <authorList>
            <person name="Havenga M."/>
            <person name="Wingfield B.D."/>
            <person name="Wingfield M.J."/>
            <person name="Dreyer L.L."/>
            <person name="Roets F."/>
            <person name="Aylward J."/>
        </authorList>
    </citation>
    <scope>NUCLEOTIDE SEQUENCE [LARGE SCALE GENOMIC DNA]</scope>
    <source>
        <strain evidence="7">CMW44962</strain>
    </source>
</reference>
<keyword evidence="8" id="KW-1185">Reference proteome</keyword>
<evidence type="ECO:0000256" key="1">
    <source>
        <dbReference type="ARBA" id="ARBA00009199"/>
    </source>
</evidence>
<feature type="binding site" evidence="4">
    <location>
        <position position="213"/>
    </location>
    <ligand>
        <name>substrate</name>
    </ligand>
</feature>
<evidence type="ECO:0000313" key="7">
    <source>
        <dbReference type="EMBL" id="KAH9826641.1"/>
    </source>
</evidence>
<reference evidence="7 8" key="1">
    <citation type="journal article" date="2018" name="IMA Fungus">
        <title>IMA Genome-F 10: Nine draft genome sequences of Claviceps purpurea s.lat., including C. arundinis, C. humidiphila, and C. cf. spartinae, pseudomolecules for the pitch canker pathogen Fusarium circinatum, draft genome of Davidsoniella eucalypti, Grosmannia galeiformis, Quambalaria eucalypti, and Teratosphaeria destructans.</title>
        <authorList>
            <person name="Wingfield B.D."/>
            <person name="Liu M."/>
            <person name="Nguyen H.D."/>
            <person name="Lane F.A."/>
            <person name="Morgan S.W."/>
            <person name="De Vos L."/>
            <person name="Wilken P.M."/>
            <person name="Duong T.A."/>
            <person name="Aylward J."/>
            <person name="Coetzee M.P."/>
            <person name="Dadej K."/>
            <person name="De Beer Z.W."/>
            <person name="Findlay W."/>
            <person name="Havenga M."/>
            <person name="Kolarik M."/>
            <person name="Menzies J.G."/>
            <person name="Naidoo K."/>
            <person name="Pochopski O."/>
            <person name="Shoukouhi P."/>
            <person name="Santana Q.C."/>
            <person name="Seifert K.A."/>
            <person name="Soal N."/>
            <person name="Steenkamp E.T."/>
            <person name="Tatham C.T."/>
            <person name="van der Nest M.A."/>
            <person name="Wingfield M.J."/>
        </authorList>
    </citation>
    <scope>NUCLEOTIDE SEQUENCE [LARGE SCALE GENOMIC DNA]</scope>
    <source>
        <strain evidence="7">CMW44962</strain>
    </source>
</reference>
<dbReference type="PIRSF" id="PIRSF001221">
    <property type="entry name" value="Amidase_fungi"/>
    <property type="match status" value="1"/>
</dbReference>
<feature type="active site" description="Acyl-ester intermediate" evidence="3">
    <location>
        <position position="237"/>
    </location>
</feature>
<dbReference type="Gene3D" id="3.90.1300.10">
    <property type="entry name" value="Amidase signature (AS) domain"/>
    <property type="match status" value="1"/>
</dbReference>
<protein>
    <submittedName>
        <fullName evidence="7">Acetamidase</fullName>
    </submittedName>
</protein>
<dbReference type="SUPFAM" id="SSF75304">
    <property type="entry name" value="Amidase signature (AS) enzymes"/>
    <property type="match status" value="1"/>
</dbReference>
<dbReference type="InterPro" id="IPR036928">
    <property type="entry name" value="AS_sf"/>
</dbReference>
<gene>
    <name evidence="7" type="ORF">Tdes44962_MAKER10006</name>
</gene>
<feature type="domain" description="Amidase" evidence="6">
    <location>
        <begin position="82"/>
        <end position="539"/>
    </location>
</feature>
<dbReference type="Proteomes" id="UP001138500">
    <property type="component" value="Unassembled WGS sequence"/>
</dbReference>
<evidence type="ECO:0000313" key="8">
    <source>
        <dbReference type="Proteomes" id="UP001138500"/>
    </source>
</evidence>
<feature type="binding site" evidence="4">
    <location>
        <begin position="234"/>
        <end position="237"/>
    </location>
    <ligand>
        <name>substrate</name>
    </ligand>
</feature>
<evidence type="ECO:0000259" key="6">
    <source>
        <dbReference type="Pfam" id="PF01425"/>
    </source>
</evidence>
<dbReference type="PANTHER" id="PTHR46072">
    <property type="entry name" value="AMIDASE-RELATED-RELATED"/>
    <property type="match status" value="1"/>
</dbReference>